<dbReference type="Proteomes" id="UP000315440">
    <property type="component" value="Unassembled WGS sequence"/>
</dbReference>
<comment type="function">
    <text evidence="11">Pectinolytic enzyme consist of four classes of enzymes: pectin lyase, polygalacturonase, pectin methylesterase and rhamnogalacturonase. Among pectinolytic enzymes, pectin lyase is the most important in depolymerization of pectin, since it cleaves internal glycosidic bonds of highly methylated pectins. Favors pectate, the anion, over pectin, the methyl ester.</text>
</comment>
<dbReference type="GO" id="GO:0071555">
    <property type="term" value="P:cell wall organization"/>
    <property type="evidence" value="ECO:0007669"/>
    <property type="project" value="UniProtKB-KW"/>
</dbReference>
<dbReference type="AlphaFoldDB" id="A0A5C5ZGN5"/>
<dbReference type="SUPFAM" id="SSF51126">
    <property type="entry name" value="Pectin lyase-like"/>
    <property type="match status" value="1"/>
</dbReference>
<dbReference type="InterPro" id="IPR018247">
    <property type="entry name" value="EF_Hand_1_Ca_BS"/>
</dbReference>
<dbReference type="RefSeq" id="WP_146402297.1">
    <property type="nucleotide sequence ID" value="NZ_SJPQ01000004.1"/>
</dbReference>
<keyword evidence="8" id="KW-0119">Carbohydrate metabolism</keyword>
<dbReference type="EC" id="4.2.2.2" evidence="3"/>
<feature type="region of interest" description="Disordered" evidence="12">
    <location>
        <begin position="213"/>
        <end position="236"/>
    </location>
</feature>
<dbReference type="InterPro" id="IPR052063">
    <property type="entry name" value="Polysaccharide_Lyase_1"/>
</dbReference>
<keyword evidence="6" id="KW-0325">Glycoprotein</keyword>
<keyword evidence="13" id="KW-0732">Signal</keyword>
<gene>
    <name evidence="14" type="ORF">Mal64_33280</name>
</gene>
<dbReference type="OrthoDB" id="233439at2"/>
<feature type="chain" id="PRO_5023147426" description="Probable pectate lyase C" evidence="13">
    <location>
        <begin position="20"/>
        <end position="802"/>
    </location>
</feature>
<evidence type="ECO:0000256" key="4">
    <source>
        <dbReference type="ARBA" id="ARBA00016512"/>
    </source>
</evidence>
<evidence type="ECO:0000256" key="10">
    <source>
        <dbReference type="ARBA" id="ARBA00023326"/>
    </source>
</evidence>
<dbReference type="InterPro" id="IPR011050">
    <property type="entry name" value="Pectin_lyase_fold/virulence"/>
</dbReference>
<evidence type="ECO:0000313" key="15">
    <source>
        <dbReference type="Proteomes" id="UP000315440"/>
    </source>
</evidence>
<evidence type="ECO:0000256" key="8">
    <source>
        <dbReference type="ARBA" id="ARBA00023277"/>
    </source>
</evidence>
<sequence length="802" mass="84842" precursor="true">MRIALIALVLSAQSVAAFAQPIPAFPGAEGAGAFATGGRPNDQGGIVYHVTTLDPDPTGEIPGSLRYGLNSDNFTTIRESWPWPWYNVDIPDSYDVTPRLIVFDVGGTIDIGEVDITPMNVTIAGQTAPGGITLYGGEFNPGHRDPWDEGTPPKVNNLVLRNFSVRTHDPAEKDGIWLAASNSIADHLSLAWYTDEGVSITDSARDVTVQHSIVGPGWRNPDGDGSQLEGKTPGGHISVHHNLYVHNDARVPRLGEKEGPGIEVDFRNNVIYNVNDNKFGYSGEDEPSFTNFVNNYYIGGYNNGPNDGLFRGSDSLTHLYQDGNVADLNKNGVADGSNNVGYKFGWNETQHATPFDVPHGVTQTAEEALETVRNYAGARWWDRDFLDQRSLDQLATFGQGSAAVAGSVLFTIDPDDVAAVTGAPMQTRPAGWDTDNDGMPNHWESERGLDPMVADWDQDDDADGYINLEEYINELAAWPAPNDIRWQGGEARFAEILNWGITRPNPGEAPTTTNWQPSRFDRAVIASGVATVDAPGQHAGTVVIGEQAGDDATLRITDGWLKVEDEAAGPGDGVVAIGADDAAAATLSLSGGRLIAKRLTRGASGAFSMTGGVLSAEEVAFDLVNNGGAIAPGEGIGATEVLGDALLASGSLAIDLASASENDLLSVTGELTLGGDLLVSLLDGFAPASGSWTIAHAASISGGFGAVTPGFAVSVEGNDLVLSVAADLPGDYNGNGVVDAADFTVWRDGLGAEYDQSDYDVWVQNFGMTAQDFAEASSHTVPEPSGLFTLAVLFGLSRRRRP</sequence>
<evidence type="ECO:0000256" key="13">
    <source>
        <dbReference type="SAM" id="SignalP"/>
    </source>
</evidence>
<dbReference type="GO" id="GO:0000272">
    <property type="term" value="P:polysaccharide catabolic process"/>
    <property type="evidence" value="ECO:0007669"/>
    <property type="project" value="UniProtKB-KW"/>
</dbReference>
<keyword evidence="5" id="KW-0479">Metal-binding</keyword>
<comment type="catalytic activity">
    <reaction evidence="1">
        <text>Eliminative cleavage of (1-&gt;4)-alpha-D-galacturonan to give oligosaccharides with 4-deoxy-alpha-D-galact-4-enuronosyl groups at their non-reducing ends.</text>
        <dbReference type="EC" id="4.2.2.2"/>
    </reaction>
</comment>
<dbReference type="PANTHER" id="PTHR42970:SF1">
    <property type="entry name" value="PECTATE LYASE C-RELATED"/>
    <property type="match status" value="1"/>
</dbReference>
<evidence type="ECO:0000256" key="5">
    <source>
        <dbReference type="ARBA" id="ARBA00022723"/>
    </source>
</evidence>
<dbReference type="GO" id="GO:0030570">
    <property type="term" value="F:pectate lyase activity"/>
    <property type="evidence" value="ECO:0007669"/>
    <property type="project" value="UniProtKB-EC"/>
</dbReference>
<proteinExistence type="inferred from homology"/>
<evidence type="ECO:0000256" key="7">
    <source>
        <dbReference type="ARBA" id="ARBA00023239"/>
    </source>
</evidence>
<protein>
    <recommendedName>
        <fullName evidence="4">Probable pectate lyase C</fullName>
        <ecNumber evidence="3">4.2.2.2</ecNumber>
    </recommendedName>
</protein>
<dbReference type="InterPro" id="IPR012334">
    <property type="entry name" value="Pectin_lyas_fold"/>
</dbReference>
<keyword evidence="9" id="KW-0961">Cell wall biogenesis/degradation</keyword>
<dbReference type="GO" id="GO:0046872">
    <property type="term" value="F:metal ion binding"/>
    <property type="evidence" value="ECO:0007669"/>
    <property type="project" value="UniProtKB-KW"/>
</dbReference>
<evidence type="ECO:0000256" key="6">
    <source>
        <dbReference type="ARBA" id="ARBA00023180"/>
    </source>
</evidence>
<evidence type="ECO:0000256" key="9">
    <source>
        <dbReference type="ARBA" id="ARBA00023316"/>
    </source>
</evidence>
<dbReference type="PANTHER" id="PTHR42970">
    <property type="entry name" value="PECTATE LYASE C-RELATED"/>
    <property type="match status" value="1"/>
</dbReference>
<evidence type="ECO:0000256" key="12">
    <source>
        <dbReference type="SAM" id="MobiDB-lite"/>
    </source>
</evidence>
<keyword evidence="7" id="KW-0456">Lyase</keyword>
<comment type="similarity">
    <text evidence="2">Belongs to the polysaccharide lyase 1 family.</text>
</comment>
<evidence type="ECO:0000256" key="2">
    <source>
        <dbReference type="ARBA" id="ARBA00010980"/>
    </source>
</evidence>
<keyword evidence="10" id="KW-0624">Polysaccharide degradation</keyword>
<dbReference type="Gene3D" id="2.160.20.10">
    <property type="entry name" value="Single-stranded right-handed beta-helix, Pectin lyase-like"/>
    <property type="match status" value="1"/>
</dbReference>
<organism evidence="14 15">
    <name type="scientific">Pseudobythopirellula maris</name>
    <dbReference type="NCBI Taxonomy" id="2527991"/>
    <lineage>
        <taxon>Bacteria</taxon>
        <taxon>Pseudomonadati</taxon>
        <taxon>Planctomycetota</taxon>
        <taxon>Planctomycetia</taxon>
        <taxon>Pirellulales</taxon>
        <taxon>Lacipirellulaceae</taxon>
        <taxon>Pseudobythopirellula</taxon>
    </lineage>
</organism>
<evidence type="ECO:0000256" key="1">
    <source>
        <dbReference type="ARBA" id="ARBA00000695"/>
    </source>
</evidence>
<accession>A0A5C5ZGN5</accession>
<evidence type="ECO:0000313" key="14">
    <source>
        <dbReference type="EMBL" id="TWT86502.1"/>
    </source>
</evidence>
<feature type="signal peptide" evidence="13">
    <location>
        <begin position="1"/>
        <end position="19"/>
    </location>
</feature>
<reference evidence="14 15" key="1">
    <citation type="submission" date="2019-02" db="EMBL/GenBank/DDBJ databases">
        <title>Deep-cultivation of Planctomycetes and their phenomic and genomic characterization uncovers novel biology.</title>
        <authorList>
            <person name="Wiegand S."/>
            <person name="Jogler M."/>
            <person name="Boedeker C."/>
            <person name="Pinto D."/>
            <person name="Vollmers J."/>
            <person name="Rivas-Marin E."/>
            <person name="Kohn T."/>
            <person name="Peeters S.H."/>
            <person name="Heuer A."/>
            <person name="Rast P."/>
            <person name="Oberbeckmann S."/>
            <person name="Bunk B."/>
            <person name="Jeske O."/>
            <person name="Meyerdierks A."/>
            <person name="Storesund J.E."/>
            <person name="Kallscheuer N."/>
            <person name="Luecker S."/>
            <person name="Lage O.M."/>
            <person name="Pohl T."/>
            <person name="Merkel B.J."/>
            <person name="Hornburger P."/>
            <person name="Mueller R.-W."/>
            <person name="Bruemmer F."/>
            <person name="Labrenz M."/>
            <person name="Spormann A.M."/>
            <person name="Op Den Camp H."/>
            <person name="Overmann J."/>
            <person name="Amann R."/>
            <person name="Jetten M.S.M."/>
            <person name="Mascher T."/>
            <person name="Medema M.H."/>
            <person name="Devos D.P."/>
            <person name="Kaster A.-K."/>
            <person name="Ovreas L."/>
            <person name="Rohde M."/>
            <person name="Galperin M.Y."/>
            <person name="Jogler C."/>
        </authorList>
    </citation>
    <scope>NUCLEOTIDE SEQUENCE [LARGE SCALE GENOMIC DNA]</scope>
    <source>
        <strain evidence="14 15">Mal64</strain>
    </source>
</reference>
<name>A0A5C5ZGN5_9BACT</name>
<evidence type="ECO:0000256" key="3">
    <source>
        <dbReference type="ARBA" id="ARBA00012272"/>
    </source>
</evidence>
<evidence type="ECO:0000256" key="11">
    <source>
        <dbReference type="ARBA" id="ARBA00025679"/>
    </source>
</evidence>
<dbReference type="PROSITE" id="PS00018">
    <property type="entry name" value="EF_HAND_1"/>
    <property type="match status" value="2"/>
</dbReference>
<comment type="caution">
    <text evidence="14">The sequence shown here is derived from an EMBL/GenBank/DDBJ whole genome shotgun (WGS) entry which is preliminary data.</text>
</comment>
<keyword evidence="15" id="KW-1185">Reference proteome</keyword>
<dbReference type="EMBL" id="SJPQ01000004">
    <property type="protein sequence ID" value="TWT86502.1"/>
    <property type="molecule type" value="Genomic_DNA"/>
</dbReference>